<gene>
    <name evidence="3" type="ORF">ACFOSU_19650</name>
</gene>
<keyword evidence="4" id="KW-1185">Reference proteome</keyword>
<feature type="transmembrane region" description="Helical" evidence="2">
    <location>
        <begin position="12"/>
        <end position="32"/>
    </location>
</feature>
<dbReference type="RefSeq" id="WP_380691674.1">
    <property type="nucleotide sequence ID" value="NZ_JBHRSS010000010.1"/>
</dbReference>
<reference evidence="4" key="1">
    <citation type="journal article" date="2019" name="Int. J. Syst. Evol. Microbiol.">
        <title>The Global Catalogue of Microorganisms (GCM) 10K type strain sequencing project: providing services to taxonomists for standard genome sequencing and annotation.</title>
        <authorList>
            <consortium name="The Broad Institute Genomics Platform"/>
            <consortium name="The Broad Institute Genome Sequencing Center for Infectious Disease"/>
            <person name="Wu L."/>
            <person name="Ma J."/>
        </authorList>
    </citation>
    <scope>NUCLEOTIDE SEQUENCE [LARGE SCALE GENOMIC DNA]</scope>
    <source>
        <strain evidence="4">KCTC 52640</strain>
    </source>
</reference>
<proteinExistence type="predicted"/>
<comment type="caution">
    <text evidence="3">The sequence shown here is derived from an EMBL/GenBank/DDBJ whole genome shotgun (WGS) entry which is preliminary data.</text>
</comment>
<accession>A0ABV7EX14</accession>
<keyword evidence="2" id="KW-0472">Membrane</keyword>
<feature type="region of interest" description="Disordered" evidence="1">
    <location>
        <begin position="86"/>
        <end position="113"/>
    </location>
</feature>
<sequence length="212" mass="24283">MWQWINQNAQALSFLASVATLGVWLFYAHLLFASFRRQRKARILINQGWGQQVDSVCLISNMSQEPIYIHSILMTIRTHSDESEYTESITDFDSAQPSDSHDRPQNITRQGPLNAGEQINLGTFRTLIRQTAKRHKNLNADEKKPIRSLEIKNFKITVIASYGPEGGVIGAQRKFIVRGEDNELMRPVATTTKRMAKRSARGRLNEWLEQQL</sequence>
<evidence type="ECO:0000313" key="3">
    <source>
        <dbReference type="EMBL" id="MFC3106092.1"/>
    </source>
</evidence>
<protein>
    <submittedName>
        <fullName evidence="3">Uncharacterized protein</fullName>
    </submittedName>
</protein>
<dbReference type="Proteomes" id="UP001595462">
    <property type="component" value="Unassembled WGS sequence"/>
</dbReference>
<evidence type="ECO:0000313" key="4">
    <source>
        <dbReference type="Proteomes" id="UP001595462"/>
    </source>
</evidence>
<organism evidence="3 4">
    <name type="scientific">Salinisphaera aquimarina</name>
    <dbReference type="NCBI Taxonomy" id="2094031"/>
    <lineage>
        <taxon>Bacteria</taxon>
        <taxon>Pseudomonadati</taxon>
        <taxon>Pseudomonadota</taxon>
        <taxon>Gammaproteobacteria</taxon>
        <taxon>Salinisphaerales</taxon>
        <taxon>Salinisphaeraceae</taxon>
        <taxon>Salinisphaera</taxon>
    </lineage>
</organism>
<keyword evidence="2" id="KW-0812">Transmembrane</keyword>
<name>A0ABV7EX14_9GAMM</name>
<dbReference type="EMBL" id="JBHRSS010000010">
    <property type="protein sequence ID" value="MFC3106092.1"/>
    <property type="molecule type" value="Genomic_DNA"/>
</dbReference>
<evidence type="ECO:0000256" key="2">
    <source>
        <dbReference type="SAM" id="Phobius"/>
    </source>
</evidence>
<feature type="compositionally biased region" description="Polar residues" evidence="1">
    <location>
        <begin position="86"/>
        <end position="98"/>
    </location>
</feature>
<keyword evidence="2" id="KW-1133">Transmembrane helix</keyword>
<evidence type="ECO:0000256" key="1">
    <source>
        <dbReference type="SAM" id="MobiDB-lite"/>
    </source>
</evidence>